<reference evidence="3" key="1">
    <citation type="submission" date="2023-07" db="EMBL/GenBank/DDBJ databases">
        <authorList>
            <person name="Aktuganov G."/>
            <person name="Boyko T."/>
            <person name="Delegan Y."/>
            <person name="Galimzianova N."/>
            <person name="Gilvanova E."/>
            <person name="Korobov V."/>
            <person name="Kuzmina L."/>
            <person name="Melentiev A."/>
            <person name="Milman P."/>
            <person name="Ryabova A."/>
            <person name="Stupak E."/>
            <person name="Yasakov T."/>
            <person name="Zharikova N."/>
            <person name="Zhurenko E."/>
        </authorList>
    </citation>
    <scope>NUCLEOTIDE SEQUENCE</scope>
    <source>
        <strain evidence="3">IB-739</strain>
    </source>
</reference>
<dbReference type="Proteomes" id="UP001168883">
    <property type="component" value="Unassembled WGS sequence"/>
</dbReference>
<dbReference type="Pfam" id="PF20441">
    <property type="entry name" value="TerL_nuclease"/>
    <property type="match status" value="1"/>
</dbReference>
<gene>
    <name evidence="3" type="ORF">Q3C12_26460</name>
</gene>
<dbReference type="InterPro" id="IPR046462">
    <property type="entry name" value="TerL_nuclease"/>
</dbReference>
<evidence type="ECO:0000313" key="3">
    <source>
        <dbReference type="EMBL" id="MDO3680557.1"/>
    </source>
</evidence>
<protein>
    <submittedName>
        <fullName evidence="3">Terminase large subunit</fullName>
    </submittedName>
</protein>
<feature type="domain" description="Terminase large subunit-like ATPase" evidence="1">
    <location>
        <begin position="87"/>
        <end position="265"/>
    </location>
</feature>
<evidence type="ECO:0000313" key="4">
    <source>
        <dbReference type="Proteomes" id="UP001168883"/>
    </source>
</evidence>
<evidence type="ECO:0000259" key="1">
    <source>
        <dbReference type="Pfam" id="PF03354"/>
    </source>
</evidence>
<dbReference type="InterPro" id="IPR046461">
    <property type="entry name" value="TerL_ATPase"/>
</dbReference>
<dbReference type="PANTHER" id="PTHR41287:SF1">
    <property type="entry name" value="PROTEIN YMFN"/>
    <property type="match status" value="1"/>
</dbReference>
<proteinExistence type="predicted"/>
<keyword evidence="4" id="KW-1185">Reference proteome</keyword>
<evidence type="ECO:0000259" key="2">
    <source>
        <dbReference type="Pfam" id="PF20441"/>
    </source>
</evidence>
<accession>A0ABT8VHV0</accession>
<dbReference type="EMBL" id="JAUMKJ010000042">
    <property type="protein sequence ID" value="MDO3680557.1"/>
    <property type="molecule type" value="Genomic_DNA"/>
</dbReference>
<dbReference type="InterPro" id="IPR005021">
    <property type="entry name" value="Terminase_largesu-like"/>
</dbReference>
<dbReference type="InterPro" id="IPR027417">
    <property type="entry name" value="P-loop_NTPase"/>
</dbReference>
<comment type="caution">
    <text evidence="3">The sequence shown here is derived from an EMBL/GenBank/DDBJ whole genome shotgun (WGS) entry which is preliminary data.</text>
</comment>
<name>A0ABT8VHV0_9BACL</name>
<organism evidence="3 4">
    <name type="scientific">Paenibacillus ehimensis</name>
    <dbReference type="NCBI Taxonomy" id="79264"/>
    <lineage>
        <taxon>Bacteria</taxon>
        <taxon>Bacillati</taxon>
        <taxon>Bacillota</taxon>
        <taxon>Bacilli</taxon>
        <taxon>Bacillales</taxon>
        <taxon>Paenibacillaceae</taxon>
        <taxon>Paenibacillus</taxon>
    </lineage>
</organism>
<dbReference type="Pfam" id="PF03354">
    <property type="entry name" value="TerL_ATPase"/>
    <property type="match status" value="1"/>
</dbReference>
<dbReference type="PANTHER" id="PTHR41287">
    <property type="match status" value="1"/>
</dbReference>
<feature type="domain" description="Terminase large subunit-like endonuclease" evidence="2">
    <location>
        <begin position="273"/>
        <end position="559"/>
    </location>
</feature>
<dbReference type="Gene3D" id="3.40.50.300">
    <property type="entry name" value="P-loop containing nucleotide triphosphate hydrolases"/>
    <property type="match status" value="1"/>
</dbReference>
<sequence>MPLKNESPNLDVVLEYARSIVEGRKIAGKELVQACRRFLKDLENPEYEFRTKDPEFVVGIIERTFVHDKGETLDGTPLRGKPFLLEPWQKFIIYNLLGFFKAGTNERRYKEAFIFIPRKNGKTRLVAALAWALALLSRRSGATIYITAHALKQSKQAFEFILFNLKRMGEEENFRILNNNQEHSITGDLGDGSIYIEALAANPDRQDSLNCNIAIADELHAYTRPKQYNIIKESMKAYTNKLMIGITTAGDDMSSFCYQRLQYCQKIMDGTNRDEAYFIFIAKADQDERGNVDYTSAEQHEKANPNYGVTIRPEDIMNDALQAQNDPQQRKDFLAKSLNIYTSAMLAYFDIHEFRLSNKKHTWTLEELARLPINWYGGADMAKLHDLTAAALYGEYEDIAIVITHAWFPIVAATAKAEEDGIPLFGWMDDGWLTMTNTPITNHAEVVNWFVAMKRKGFKIRQIGFDRKFSAEFFRDAKKAGFKLVDEPQYFWRKSQGFRRIEQKAKSGKLYYLHSDAYEYCVQNVRAIEKVDDLIQYEKVDEKKRIDLFDASVFACVRYIEDTDKGKATDEWLKKGGDKTE</sequence>